<keyword evidence="3" id="KW-1185">Reference proteome</keyword>
<protein>
    <recommendedName>
        <fullName evidence="4">DUF3574 domain-containing protein</fullName>
    </recommendedName>
</protein>
<evidence type="ECO:0000313" key="3">
    <source>
        <dbReference type="Proteomes" id="UP000001357"/>
    </source>
</evidence>
<proteinExistence type="predicted"/>
<feature type="signal peptide" evidence="1">
    <location>
        <begin position="1"/>
        <end position="31"/>
    </location>
</feature>
<dbReference type="Proteomes" id="UP000001357">
    <property type="component" value="Unassembled WGS sequence"/>
</dbReference>
<gene>
    <name evidence="2" type="ORF">MONBRDRAFT_8079</name>
</gene>
<feature type="chain" id="PRO_5002744872" description="DUF3574 domain-containing protein" evidence="1">
    <location>
        <begin position="32"/>
        <end position="149"/>
    </location>
</feature>
<sequence length="149" mass="16585">MAQYAGPRHGAVRRWTLCLLLLLLFFLSGSGGVLQNNGWLKSSLFFGLSIQAPNGTTIGEVTEAEFQAFVQREVVPQFPSGLSILNVSGEYLTASNQTIQEASRLLILYHRRHDDSQQRLQAVAHAFCEQFQQESVLAATEDATINFFH</sequence>
<dbReference type="AlphaFoldDB" id="A9UYZ7"/>
<dbReference type="GeneID" id="5890861"/>
<evidence type="ECO:0000313" key="2">
    <source>
        <dbReference type="EMBL" id="EDQ89545.1"/>
    </source>
</evidence>
<dbReference type="InterPro" id="IPR021957">
    <property type="entry name" value="DUF3574"/>
</dbReference>
<dbReference type="EMBL" id="CH991550">
    <property type="protein sequence ID" value="EDQ89545.1"/>
    <property type="molecule type" value="Genomic_DNA"/>
</dbReference>
<keyword evidence="1" id="KW-0732">Signal</keyword>
<accession>A9UYZ7</accession>
<dbReference type="RefSeq" id="XP_001745574.1">
    <property type="nucleotide sequence ID" value="XM_001745522.1"/>
</dbReference>
<dbReference type="KEGG" id="mbr:MONBRDRAFT_8079"/>
<organism evidence="2 3">
    <name type="scientific">Monosiga brevicollis</name>
    <name type="common">Choanoflagellate</name>
    <dbReference type="NCBI Taxonomy" id="81824"/>
    <lineage>
        <taxon>Eukaryota</taxon>
        <taxon>Choanoflagellata</taxon>
        <taxon>Craspedida</taxon>
        <taxon>Salpingoecidae</taxon>
        <taxon>Monosiga</taxon>
    </lineage>
</organism>
<dbReference type="Pfam" id="PF12098">
    <property type="entry name" value="DUF3574"/>
    <property type="match status" value="1"/>
</dbReference>
<dbReference type="InParanoid" id="A9UYZ7"/>
<evidence type="ECO:0008006" key="4">
    <source>
        <dbReference type="Google" id="ProtNLM"/>
    </source>
</evidence>
<reference evidence="2 3" key="1">
    <citation type="journal article" date="2008" name="Nature">
        <title>The genome of the choanoflagellate Monosiga brevicollis and the origin of metazoans.</title>
        <authorList>
            <consortium name="JGI Sequencing"/>
            <person name="King N."/>
            <person name="Westbrook M.J."/>
            <person name="Young S.L."/>
            <person name="Kuo A."/>
            <person name="Abedin M."/>
            <person name="Chapman J."/>
            <person name="Fairclough S."/>
            <person name="Hellsten U."/>
            <person name="Isogai Y."/>
            <person name="Letunic I."/>
            <person name="Marr M."/>
            <person name="Pincus D."/>
            <person name="Putnam N."/>
            <person name="Rokas A."/>
            <person name="Wright K.J."/>
            <person name="Zuzow R."/>
            <person name="Dirks W."/>
            <person name="Good M."/>
            <person name="Goodstein D."/>
            <person name="Lemons D."/>
            <person name="Li W."/>
            <person name="Lyons J.B."/>
            <person name="Morris A."/>
            <person name="Nichols S."/>
            <person name="Richter D.J."/>
            <person name="Salamov A."/>
            <person name="Bork P."/>
            <person name="Lim W.A."/>
            <person name="Manning G."/>
            <person name="Miller W.T."/>
            <person name="McGinnis W."/>
            <person name="Shapiro H."/>
            <person name="Tjian R."/>
            <person name="Grigoriev I.V."/>
            <person name="Rokhsar D."/>
        </authorList>
    </citation>
    <scope>NUCLEOTIDE SEQUENCE [LARGE SCALE GENOMIC DNA]</scope>
    <source>
        <strain evidence="3">MX1 / ATCC 50154</strain>
    </source>
</reference>
<evidence type="ECO:0000256" key="1">
    <source>
        <dbReference type="SAM" id="SignalP"/>
    </source>
</evidence>
<name>A9UYZ7_MONBE</name>